<reference evidence="4 6" key="2">
    <citation type="submission" date="2021-03" db="EMBL/GenBank/DDBJ databases">
        <title>Genomic Encyclopedia of Type Strains, Phase IV (KMG-IV): sequencing the most valuable type-strain genomes for metagenomic binning, comparative biology and taxonomic classification.</title>
        <authorList>
            <person name="Goeker M."/>
        </authorList>
    </citation>
    <scope>NUCLEOTIDE SEQUENCE [LARGE SCALE GENOMIC DNA]</scope>
    <source>
        <strain evidence="4 6">DSM 40499</strain>
    </source>
</reference>
<name>A0A1B1AWV5_9ACTN</name>
<dbReference type="STRING" id="68214.AVL59_16440"/>
<evidence type="ECO:0000313" key="6">
    <source>
        <dbReference type="Proteomes" id="UP001519309"/>
    </source>
</evidence>
<sequence>MTTVYDGHCHVASTDFIPRAFAQDVASNVCCRLGSVGTAPSLGRVTDGLAAQQQDHLADGLIGEMDAAGIDRAVLLVPDFGLRMPGTLDPAQAARRHHEIRLRHPGRFWVYIGVDPRRGPEGVRAFEDMVDAYGLDGVKLYPPCGYSPSDSGLYPYYEICAARHLPVFVHTGPTARSLDYGPAHPLRVDKAARDFPRVNFVLGHGGLTHVETCAYLAAYRPNVYLDTGGFASGPSLPSWPEHLNRLFRLGVNHKIIFGTDWPLARLNGLKTLLAEVVDGPTVFAGVPRADRSLLLHENLLRVLAPRSRPES</sequence>
<accession>A0A1B1AWV5</accession>
<dbReference type="GO" id="GO:0016831">
    <property type="term" value="F:carboxy-lyase activity"/>
    <property type="evidence" value="ECO:0007669"/>
    <property type="project" value="InterPro"/>
</dbReference>
<dbReference type="InterPro" id="IPR006680">
    <property type="entry name" value="Amidohydro-rel"/>
</dbReference>
<dbReference type="CDD" id="cd01292">
    <property type="entry name" value="metallo-dependent_hydrolases"/>
    <property type="match status" value="1"/>
</dbReference>
<dbReference type="Proteomes" id="UP001519309">
    <property type="component" value="Unassembled WGS sequence"/>
</dbReference>
<feature type="domain" description="Amidohydrolase-related" evidence="2">
    <location>
        <begin position="6"/>
        <end position="301"/>
    </location>
</feature>
<dbReference type="InterPro" id="IPR032466">
    <property type="entry name" value="Metal_Hydrolase"/>
</dbReference>
<dbReference type="InterPro" id="IPR032465">
    <property type="entry name" value="ACMSD"/>
</dbReference>
<dbReference type="PANTHER" id="PTHR21240">
    <property type="entry name" value="2-AMINO-3-CARBOXYLMUCONATE-6-SEMIALDEHYDE DECARBOXYLASE"/>
    <property type="match status" value="1"/>
</dbReference>
<evidence type="ECO:0000313" key="4">
    <source>
        <dbReference type="EMBL" id="MBP2052071.1"/>
    </source>
</evidence>
<keyword evidence="6" id="KW-1185">Reference proteome</keyword>
<dbReference type="OrthoDB" id="1407586at2"/>
<dbReference type="KEGG" id="sgs:AVL59_16440"/>
<proteinExistence type="predicted"/>
<dbReference type="Proteomes" id="UP000092659">
    <property type="component" value="Chromosome"/>
</dbReference>
<dbReference type="RefSeq" id="WP_067304728.1">
    <property type="nucleotide sequence ID" value="NZ_CP016279.1"/>
</dbReference>
<dbReference type="SUPFAM" id="SSF51556">
    <property type="entry name" value="Metallo-dependent hydrolases"/>
    <property type="match status" value="1"/>
</dbReference>
<reference evidence="3 5" key="1">
    <citation type="submission" date="2016-06" db="EMBL/GenBank/DDBJ databases">
        <title>Complete genome sequence of Streptomyces griseochromogenes ATCC 14511, the Blasticidin S producer.</title>
        <authorList>
            <person name="Wu L."/>
        </authorList>
    </citation>
    <scope>NUCLEOTIDE SEQUENCE [LARGE SCALE GENOMIC DNA]</scope>
    <source>
        <strain evidence="3 5">ATCC 14511</strain>
    </source>
</reference>
<evidence type="ECO:0000313" key="5">
    <source>
        <dbReference type="Proteomes" id="UP000092659"/>
    </source>
</evidence>
<evidence type="ECO:0000313" key="3">
    <source>
        <dbReference type="EMBL" id="ANP51000.1"/>
    </source>
</evidence>
<dbReference type="PANTHER" id="PTHR21240:SF19">
    <property type="entry name" value="CATALYTIC_ HYDROLASE"/>
    <property type="match status" value="1"/>
</dbReference>
<organism evidence="3 5">
    <name type="scientific">Streptomyces griseochromogenes</name>
    <dbReference type="NCBI Taxonomy" id="68214"/>
    <lineage>
        <taxon>Bacteria</taxon>
        <taxon>Bacillati</taxon>
        <taxon>Actinomycetota</taxon>
        <taxon>Actinomycetes</taxon>
        <taxon>Kitasatosporales</taxon>
        <taxon>Streptomycetaceae</taxon>
        <taxon>Streptomyces</taxon>
    </lineage>
</organism>
<gene>
    <name evidence="3" type="ORF">AVL59_16440</name>
    <name evidence="4" type="ORF">J2Z21_005053</name>
</gene>
<evidence type="ECO:0000256" key="1">
    <source>
        <dbReference type="ARBA" id="ARBA00023239"/>
    </source>
</evidence>
<dbReference type="Pfam" id="PF04909">
    <property type="entry name" value="Amidohydro_2"/>
    <property type="match status" value="1"/>
</dbReference>
<dbReference type="EMBL" id="JAGGLP010000010">
    <property type="protein sequence ID" value="MBP2052071.1"/>
    <property type="molecule type" value="Genomic_DNA"/>
</dbReference>
<dbReference type="AlphaFoldDB" id="A0A1B1AWV5"/>
<keyword evidence="1" id="KW-0456">Lyase</keyword>
<dbReference type="EMBL" id="CP016279">
    <property type="protein sequence ID" value="ANP51000.1"/>
    <property type="molecule type" value="Genomic_DNA"/>
</dbReference>
<dbReference type="GO" id="GO:0016787">
    <property type="term" value="F:hydrolase activity"/>
    <property type="evidence" value="ECO:0007669"/>
    <property type="project" value="UniProtKB-KW"/>
</dbReference>
<evidence type="ECO:0000259" key="2">
    <source>
        <dbReference type="Pfam" id="PF04909"/>
    </source>
</evidence>
<protein>
    <submittedName>
        <fullName evidence="4">TIM-barrel fold metal-dependent hydrolase</fullName>
    </submittedName>
</protein>
<keyword evidence="4" id="KW-0378">Hydrolase</keyword>
<dbReference type="Gene3D" id="3.20.20.140">
    <property type="entry name" value="Metal-dependent hydrolases"/>
    <property type="match status" value="1"/>
</dbReference>